<dbReference type="AlphaFoldDB" id="A0A2D4H3E2"/>
<name>A0A2D4H3E2_MICCO</name>
<protein>
    <submittedName>
        <fullName evidence="3">Uncharacterized protein</fullName>
    </submittedName>
</protein>
<feature type="chain" id="PRO_5013938254" evidence="2">
    <location>
        <begin position="31"/>
        <end position="104"/>
    </location>
</feature>
<dbReference type="EMBL" id="IACJ01159932">
    <property type="protein sequence ID" value="LAA66489.1"/>
    <property type="molecule type" value="Transcribed_RNA"/>
</dbReference>
<sequence length="104" mass="11832">MFTHWDKKVGNHCSTRPLFSLLLFVAGIKSPAPPLQLMPSGESKQDCDQIKEWGMSLSAVLYKSSSPCRFAEIKPSISLILTITVLPWLTTISSNNFFLYFYWK</sequence>
<keyword evidence="1" id="KW-0472">Membrane</keyword>
<feature type="signal peptide" evidence="2">
    <location>
        <begin position="1"/>
        <end position="30"/>
    </location>
</feature>
<keyword evidence="1" id="KW-1133">Transmembrane helix</keyword>
<reference evidence="3" key="2">
    <citation type="submission" date="2017-11" db="EMBL/GenBank/DDBJ databases">
        <title>Coralsnake Venomics: Analyses of Venom Gland Transcriptomes and Proteomes of Six Brazilian Taxa.</title>
        <authorList>
            <person name="Aird S.D."/>
            <person name="Jorge da Silva N."/>
            <person name="Qiu L."/>
            <person name="Villar-Briones A."/>
            <person name="Aparecida-Saddi V."/>
            <person name="Campos-Telles M.P."/>
            <person name="Grau M."/>
            <person name="Mikheyev A.S."/>
        </authorList>
    </citation>
    <scope>NUCLEOTIDE SEQUENCE</scope>
    <source>
        <tissue evidence="3">Venom_gland</tissue>
    </source>
</reference>
<feature type="transmembrane region" description="Helical" evidence="1">
    <location>
        <begin position="79"/>
        <end position="103"/>
    </location>
</feature>
<proteinExistence type="predicted"/>
<keyword evidence="1" id="KW-0812">Transmembrane</keyword>
<reference evidence="3" key="1">
    <citation type="submission" date="2017-07" db="EMBL/GenBank/DDBJ databases">
        <authorList>
            <person name="Mikheyev A."/>
            <person name="Grau M."/>
        </authorList>
    </citation>
    <scope>NUCLEOTIDE SEQUENCE</scope>
    <source>
        <tissue evidence="3">Venom_gland</tissue>
    </source>
</reference>
<evidence type="ECO:0000313" key="3">
    <source>
        <dbReference type="EMBL" id="LAA66489.1"/>
    </source>
</evidence>
<evidence type="ECO:0000256" key="1">
    <source>
        <dbReference type="SAM" id="Phobius"/>
    </source>
</evidence>
<keyword evidence="2" id="KW-0732">Signal</keyword>
<accession>A0A2D4H3E2</accession>
<organism evidence="3">
    <name type="scientific">Micrurus corallinus</name>
    <name type="common">Brazilian coral snake</name>
    <dbReference type="NCBI Taxonomy" id="54390"/>
    <lineage>
        <taxon>Eukaryota</taxon>
        <taxon>Metazoa</taxon>
        <taxon>Chordata</taxon>
        <taxon>Craniata</taxon>
        <taxon>Vertebrata</taxon>
        <taxon>Euteleostomi</taxon>
        <taxon>Lepidosauria</taxon>
        <taxon>Squamata</taxon>
        <taxon>Bifurcata</taxon>
        <taxon>Unidentata</taxon>
        <taxon>Episquamata</taxon>
        <taxon>Toxicofera</taxon>
        <taxon>Serpentes</taxon>
        <taxon>Colubroidea</taxon>
        <taxon>Elapidae</taxon>
        <taxon>Elapinae</taxon>
        <taxon>Micrurus</taxon>
    </lineage>
</organism>
<evidence type="ECO:0000256" key="2">
    <source>
        <dbReference type="SAM" id="SignalP"/>
    </source>
</evidence>